<feature type="domain" description="RNase H type-1" evidence="1">
    <location>
        <begin position="163"/>
        <end position="281"/>
    </location>
</feature>
<dbReference type="GO" id="GO:0003676">
    <property type="term" value="F:nucleic acid binding"/>
    <property type="evidence" value="ECO:0007669"/>
    <property type="project" value="InterPro"/>
</dbReference>
<evidence type="ECO:0000313" key="3">
    <source>
        <dbReference type="Proteomes" id="UP000032141"/>
    </source>
</evidence>
<evidence type="ECO:0000313" key="2">
    <source>
        <dbReference type="EnsemblPlants" id="Bo2g066860.1"/>
    </source>
</evidence>
<name>A0A0D3API9_BRAOL</name>
<dbReference type="GO" id="GO:0004523">
    <property type="term" value="F:RNA-DNA hybrid ribonuclease activity"/>
    <property type="evidence" value="ECO:0007669"/>
    <property type="project" value="InterPro"/>
</dbReference>
<dbReference type="EnsemblPlants" id="Bo2g066860.1">
    <property type="protein sequence ID" value="Bo2g066860.1"/>
    <property type="gene ID" value="Bo2g066860"/>
</dbReference>
<dbReference type="HOGENOM" id="CLU_941210_0_0_1"/>
<dbReference type="InterPro" id="IPR036397">
    <property type="entry name" value="RNaseH_sf"/>
</dbReference>
<dbReference type="Gramene" id="Bo2g066860.1">
    <property type="protein sequence ID" value="Bo2g066860.1"/>
    <property type="gene ID" value="Bo2g066860"/>
</dbReference>
<dbReference type="CDD" id="cd06222">
    <property type="entry name" value="RNase_H_like"/>
    <property type="match status" value="1"/>
</dbReference>
<dbReference type="Proteomes" id="UP000032141">
    <property type="component" value="Chromosome C2"/>
</dbReference>
<dbReference type="PANTHER" id="PTHR34146:SF3">
    <property type="entry name" value="POLYNUCLEOTIDYL TRANSFERASE, RIBONUCLEASE H-LIKE SUPERFAMILY PROTEIN"/>
    <property type="match status" value="1"/>
</dbReference>
<reference evidence="2" key="2">
    <citation type="submission" date="2015-03" db="UniProtKB">
        <authorList>
            <consortium name="EnsemblPlants"/>
        </authorList>
    </citation>
    <scope>IDENTIFICATION</scope>
</reference>
<sequence length="296" mass="33602">MKNFKAQRVDTSGQWEIQTDFCAGCTQCKITEGPDHCFTYRLCDLKTERMDLDNERYLLKGTSKSRFSTVKKKLTLRHDDSPEITNQAREGVENLIGVYPDLMDAFRTCISLITFLSQKAQGGNPPIDKNGGTKANEVVQAVTQDTINEEPQAVCLENICLLDGSWTLSANFSGCGWTWMDSSGNIQLMGTKNFPRRESALHSEVEALRWAMESMLQHSTCQSFGTDCKELIAMVKDPQAWPSFATELERIETLQICFPDFNITYIPRAHNQTADFLAKTARSFRRRTEVDLRRKV</sequence>
<proteinExistence type="predicted"/>
<keyword evidence="3" id="KW-1185">Reference proteome</keyword>
<accession>A0A0D3API9</accession>
<dbReference type="SUPFAM" id="SSF53098">
    <property type="entry name" value="Ribonuclease H-like"/>
    <property type="match status" value="1"/>
</dbReference>
<dbReference type="InterPro" id="IPR012337">
    <property type="entry name" value="RNaseH-like_sf"/>
</dbReference>
<evidence type="ECO:0000259" key="1">
    <source>
        <dbReference type="Pfam" id="PF13456"/>
    </source>
</evidence>
<dbReference type="AlphaFoldDB" id="A0A0D3API9"/>
<dbReference type="InterPro" id="IPR044730">
    <property type="entry name" value="RNase_H-like_dom_plant"/>
</dbReference>
<dbReference type="eggNOG" id="KOG1075">
    <property type="taxonomic scope" value="Eukaryota"/>
</dbReference>
<dbReference type="Gene3D" id="3.30.420.10">
    <property type="entry name" value="Ribonuclease H-like superfamily/Ribonuclease H"/>
    <property type="match status" value="1"/>
</dbReference>
<dbReference type="Pfam" id="PF13456">
    <property type="entry name" value="RVT_3"/>
    <property type="match status" value="1"/>
</dbReference>
<dbReference type="InterPro" id="IPR002156">
    <property type="entry name" value="RNaseH_domain"/>
</dbReference>
<reference evidence="2 3" key="1">
    <citation type="journal article" date="2014" name="Genome Biol.">
        <title>Transcriptome and methylome profiling reveals relics of genome dominance in the mesopolyploid Brassica oleracea.</title>
        <authorList>
            <person name="Parkin I.A."/>
            <person name="Koh C."/>
            <person name="Tang H."/>
            <person name="Robinson S.J."/>
            <person name="Kagale S."/>
            <person name="Clarke W.E."/>
            <person name="Town C.D."/>
            <person name="Nixon J."/>
            <person name="Krishnakumar V."/>
            <person name="Bidwell S.L."/>
            <person name="Denoeud F."/>
            <person name="Belcram H."/>
            <person name="Links M.G."/>
            <person name="Just J."/>
            <person name="Clarke C."/>
            <person name="Bender T."/>
            <person name="Huebert T."/>
            <person name="Mason A.S."/>
            <person name="Pires J.C."/>
            <person name="Barker G."/>
            <person name="Moore J."/>
            <person name="Walley P.G."/>
            <person name="Manoli S."/>
            <person name="Batley J."/>
            <person name="Edwards D."/>
            <person name="Nelson M.N."/>
            <person name="Wang X."/>
            <person name="Paterson A.H."/>
            <person name="King G."/>
            <person name="Bancroft I."/>
            <person name="Chalhoub B."/>
            <person name="Sharpe A.G."/>
        </authorList>
    </citation>
    <scope>NUCLEOTIDE SEQUENCE</scope>
    <source>
        <strain evidence="2 3">cv. TO1000</strain>
    </source>
</reference>
<dbReference type="PANTHER" id="PTHR34146">
    <property type="entry name" value="POLYNUCLEOTIDYL TRANSFERASE, RIBONUCLEASE H-LIKE SUPERFAMILY PROTEIN-RELATED"/>
    <property type="match status" value="1"/>
</dbReference>
<protein>
    <recommendedName>
        <fullName evidence="1">RNase H type-1 domain-containing protein</fullName>
    </recommendedName>
</protein>
<organism evidence="2 3">
    <name type="scientific">Brassica oleracea var. oleracea</name>
    <dbReference type="NCBI Taxonomy" id="109376"/>
    <lineage>
        <taxon>Eukaryota</taxon>
        <taxon>Viridiplantae</taxon>
        <taxon>Streptophyta</taxon>
        <taxon>Embryophyta</taxon>
        <taxon>Tracheophyta</taxon>
        <taxon>Spermatophyta</taxon>
        <taxon>Magnoliopsida</taxon>
        <taxon>eudicotyledons</taxon>
        <taxon>Gunneridae</taxon>
        <taxon>Pentapetalae</taxon>
        <taxon>rosids</taxon>
        <taxon>malvids</taxon>
        <taxon>Brassicales</taxon>
        <taxon>Brassicaceae</taxon>
        <taxon>Brassiceae</taxon>
        <taxon>Brassica</taxon>
    </lineage>
</organism>